<reference evidence="2" key="1">
    <citation type="submission" date="2022-11" db="UniProtKB">
        <authorList>
            <consortium name="WormBaseParasite"/>
        </authorList>
    </citation>
    <scope>IDENTIFICATION</scope>
</reference>
<evidence type="ECO:0000313" key="2">
    <source>
        <dbReference type="WBParaSite" id="PSU_v2.g1569.t1"/>
    </source>
</evidence>
<keyword evidence="1" id="KW-1185">Reference proteome</keyword>
<dbReference type="Proteomes" id="UP000887577">
    <property type="component" value="Unplaced"/>
</dbReference>
<sequence length="82" mass="9526">MEVFKFAIEYDIDDILDACCTFFEKFVNSTNVCDYIQIAYSNNFEELKKKCLKFLIEKKKEIDSSKVADLPKNILSDLLTAL</sequence>
<dbReference type="AlphaFoldDB" id="A0A914Y8B8"/>
<protein>
    <submittedName>
        <fullName evidence="2">Uncharacterized protein</fullName>
    </submittedName>
</protein>
<proteinExistence type="predicted"/>
<dbReference type="Gene3D" id="3.30.710.10">
    <property type="entry name" value="Potassium Channel Kv1.1, Chain A"/>
    <property type="match status" value="1"/>
</dbReference>
<accession>A0A914Y8B8</accession>
<name>A0A914Y8B8_9BILA</name>
<organism evidence="1 2">
    <name type="scientific">Panagrolaimus superbus</name>
    <dbReference type="NCBI Taxonomy" id="310955"/>
    <lineage>
        <taxon>Eukaryota</taxon>
        <taxon>Metazoa</taxon>
        <taxon>Ecdysozoa</taxon>
        <taxon>Nematoda</taxon>
        <taxon>Chromadorea</taxon>
        <taxon>Rhabditida</taxon>
        <taxon>Tylenchina</taxon>
        <taxon>Panagrolaimomorpha</taxon>
        <taxon>Panagrolaimoidea</taxon>
        <taxon>Panagrolaimidae</taxon>
        <taxon>Panagrolaimus</taxon>
    </lineage>
</organism>
<evidence type="ECO:0000313" key="1">
    <source>
        <dbReference type="Proteomes" id="UP000887577"/>
    </source>
</evidence>
<dbReference type="InterPro" id="IPR011333">
    <property type="entry name" value="SKP1/BTB/POZ_sf"/>
</dbReference>
<dbReference type="WBParaSite" id="PSU_v2.g1569.t1">
    <property type="protein sequence ID" value="PSU_v2.g1569.t1"/>
    <property type="gene ID" value="PSU_v2.g1569"/>
</dbReference>